<keyword evidence="1" id="KW-0812">Transmembrane</keyword>
<proteinExistence type="predicted"/>
<feature type="transmembrane region" description="Helical" evidence="1">
    <location>
        <begin position="79"/>
        <end position="99"/>
    </location>
</feature>
<evidence type="ECO:0000256" key="1">
    <source>
        <dbReference type="SAM" id="Phobius"/>
    </source>
</evidence>
<evidence type="ECO:0000313" key="3">
    <source>
        <dbReference type="EMBL" id="GHC56297.1"/>
    </source>
</evidence>
<organism evidence="3 4">
    <name type="scientific">Neogemmobacter tilapiae</name>
    <dbReference type="NCBI Taxonomy" id="875041"/>
    <lineage>
        <taxon>Bacteria</taxon>
        <taxon>Pseudomonadati</taxon>
        <taxon>Pseudomonadota</taxon>
        <taxon>Alphaproteobacteria</taxon>
        <taxon>Rhodobacterales</taxon>
        <taxon>Paracoccaceae</taxon>
        <taxon>Neogemmobacter</taxon>
    </lineage>
</organism>
<comment type="caution">
    <text evidence="3">The sequence shown here is derived from an EMBL/GenBank/DDBJ whole genome shotgun (WGS) entry which is preliminary data.</text>
</comment>
<protein>
    <recommendedName>
        <fullName evidence="2">Heparan-alpha-glucosaminide N-acetyltransferase catalytic domain-containing protein</fullName>
    </recommendedName>
</protein>
<evidence type="ECO:0000313" key="4">
    <source>
        <dbReference type="Proteomes" id="UP000638981"/>
    </source>
</evidence>
<dbReference type="Pfam" id="PF07786">
    <property type="entry name" value="HGSNAT_cat"/>
    <property type="match status" value="1"/>
</dbReference>
<gene>
    <name evidence="3" type="ORF">GCM10007315_19510</name>
</gene>
<dbReference type="AlphaFoldDB" id="A0A918TNM1"/>
<keyword evidence="1" id="KW-1133">Transmembrane helix</keyword>
<evidence type="ECO:0000259" key="2">
    <source>
        <dbReference type="Pfam" id="PF07786"/>
    </source>
</evidence>
<feature type="transmembrane region" description="Helical" evidence="1">
    <location>
        <begin position="45"/>
        <end position="67"/>
    </location>
</feature>
<sequence>MAKTERIAALDIARTLALLGMLAFHLTFDLQMFGYLPPDTIYQGFWFWFARLIAGSFLFLAGVSLWLAHGQGLRWPAFARRLAIITAAAGLVGLGTWAFMGEYYVRFGILHSIALCSLLGLIFLRLPAALTLIAAALAFIAPSYLRDPFFDHPALVWLGLRTEPFLSVDYVPLFPWLAPFLAGLALAKLATQMGLWQRLQRPATPLTRALSWPGQHSLPIYLIHQPVLIGLFNLWIWLR</sequence>
<reference evidence="3" key="1">
    <citation type="journal article" date="2014" name="Int. J. Syst. Evol. Microbiol.">
        <title>Complete genome sequence of Corynebacterium casei LMG S-19264T (=DSM 44701T), isolated from a smear-ripened cheese.</title>
        <authorList>
            <consortium name="US DOE Joint Genome Institute (JGI-PGF)"/>
            <person name="Walter F."/>
            <person name="Albersmeier A."/>
            <person name="Kalinowski J."/>
            <person name="Ruckert C."/>
        </authorList>
    </citation>
    <scope>NUCLEOTIDE SEQUENCE</scope>
    <source>
        <strain evidence="3">KCTC 23310</strain>
    </source>
</reference>
<keyword evidence="4" id="KW-1185">Reference proteome</keyword>
<feature type="transmembrane region" description="Helical" evidence="1">
    <location>
        <begin position="173"/>
        <end position="191"/>
    </location>
</feature>
<dbReference type="EMBL" id="BMYJ01000005">
    <property type="protein sequence ID" value="GHC56297.1"/>
    <property type="molecule type" value="Genomic_DNA"/>
</dbReference>
<feature type="transmembrane region" description="Helical" evidence="1">
    <location>
        <begin position="105"/>
        <end position="124"/>
    </location>
</feature>
<name>A0A918TNM1_9RHOB</name>
<keyword evidence="1" id="KW-0472">Membrane</keyword>
<reference evidence="3" key="2">
    <citation type="submission" date="2020-09" db="EMBL/GenBank/DDBJ databases">
        <authorList>
            <person name="Sun Q."/>
            <person name="Kim S."/>
        </authorList>
    </citation>
    <scope>NUCLEOTIDE SEQUENCE</scope>
    <source>
        <strain evidence="3">KCTC 23310</strain>
    </source>
</reference>
<feature type="transmembrane region" description="Helical" evidence="1">
    <location>
        <begin position="12"/>
        <end position="33"/>
    </location>
</feature>
<dbReference type="Proteomes" id="UP000638981">
    <property type="component" value="Unassembled WGS sequence"/>
</dbReference>
<dbReference type="RefSeq" id="WP_189411468.1">
    <property type="nucleotide sequence ID" value="NZ_BMYJ01000005.1"/>
</dbReference>
<feature type="transmembrane region" description="Helical" evidence="1">
    <location>
        <begin position="129"/>
        <end position="145"/>
    </location>
</feature>
<feature type="domain" description="Heparan-alpha-glucosaminide N-acetyltransferase catalytic" evidence="2">
    <location>
        <begin position="6"/>
        <end position="226"/>
    </location>
</feature>
<accession>A0A918TNM1</accession>
<dbReference type="InterPro" id="IPR012429">
    <property type="entry name" value="HGSNAT_cat"/>
</dbReference>